<reference evidence="2 3" key="1">
    <citation type="submission" date="2019-02" db="EMBL/GenBank/DDBJ databases">
        <title>Deep-cultivation of Planctomycetes and their phenomic and genomic characterization uncovers novel biology.</title>
        <authorList>
            <person name="Wiegand S."/>
            <person name="Jogler M."/>
            <person name="Boedeker C."/>
            <person name="Pinto D."/>
            <person name="Vollmers J."/>
            <person name="Rivas-Marin E."/>
            <person name="Kohn T."/>
            <person name="Peeters S.H."/>
            <person name="Heuer A."/>
            <person name="Rast P."/>
            <person name="Oberbeckmann S."/>
            <person name="Bunk B."/>
            <person name="Jeske O."/>
            <person name="Meyerdierks A."/>
            <person name="Storesund J.E."/>
            <person name="Kallscheuer N."/>
            <person name="Luecker S."/>
            <person name="Lage O.M."/>
            <person name="Pohl T."/>
            <person name="Merkel B.J."/>
            <person name="Hornburger P."/>
            <person name="Mueller R.-W."/>
            <person name="Bruemmer F."/>
            <person name="Labrenz M."/>
            <person name="Spormann A.M."/>
            <person name="Op Den Camp H."/>
            <person name="Overmann J."/>
            <person name="Amann R."/>
            <person name="Jetten M.S.M."/>
            <person name="Mascher T."/>
            <person name="Medema M.H."/>
            <person name="Devos D.P."/>
            <person name="Kaster A.-K."/>
            <person name="Ovreas L."/>
            <person name="Rohde M."/>
            <person name="Galperin M.Y."/>
            <person name="Jogler C."/>
        </authorList>
    </citation>
    <scope>NUCLEOTIDE SEQUENCE [LARGE SCALE GENOMIC DNA]</scope>
    <source>
        <strain evidence="2 3">Poly51</strain>
    </source>
</reference>
<organism evidence="2 3">
    <name type="scientific">Rubripirellula tenax</name>
    <dbReference type="NCBI Taxonomy" id="2528015"/>
    <lineage>
        <taxon>Bacteria</taxon>
        <taxon>Pseudomonadati</taxon>
        <taxon>Planctomycetota</taxon>
        <taxon>Planctomycetia</taxon>
        <taxon>Pirellulales</taxon>
        <taxon>Pirellulaceae</taxon>
        <taxon>Rubripirellula</taxon>
    </lineage>
</organism>
<feature type="transmembrane region" description="Helical" evidence="1">
    <location>
        <begin position="97"/>
        <end position="118"/>
    </location>
</feature>
<evidence type="ECO:0000313" key="2">
    <source>
        <dbReference type="EMBL" id="TWU59034.1"/>
    </source>
</evidence>
<protein>
    <recommendedName>
        <fullName evidence="4">DUF2752 domain-containing protein</fullName>
    </recommendedName>
</protein>
<dbReference type="EMBL" id="SJPW01000002">
    <property type="protein sequence ID" value="TWU59034.1"/>
    <property type="molecule type" value="Genomic_DNA"/>
</dbReference>
<keyword evidence="1" id="KW-0812">Transmembrane</keyword>
<dbReference type="Pfam" id="PF10825">
    <property type="entry name" value="DUF2752"/>
    <property type="match status" value="1"/>
</dbReference>
<keyword evidence="1" id="KW-1133">Transmembrane helix</keyword>
<evidence type="ECO:0008006" key="4">
    <source>
        <dbReference type="Google" id="ProtNLM"/>
    </source>
</evidence>
<proteinExistence type="predicted"/>
<dbReference type="AlphaFoldDB" id="A0A5C6FFP1"/>
<evidence type="ECO:0000256" key="1">
    <source>
        <dbReference type="SAM" id="Phobius"/>
    </source>
</evidence>
<feature type="transmembrane region" description="Helical" evidence="1">
    <location>
        <begin position="21"/>
        <end position="42"/>
    </location>
</feature>
<feature type="transmembrane region" description="Helical" evidence="1">
    <location>
        <begin position="130"/>
        <end position="152"/>
    </location>
</feature>
<keyword evidence="1" id="KW-0472">Membrane</keyword>
<gene>
    <name evidence="2" type="ORF">Poly51_18190</name>
</gene>
<name>A0A5C6FFP1_9BACT</name>
<dbReference type="Proteomes" id="UP000318288">
    <property type="component" value="Unassembled WGS sequence"/>
</dbReference>
<evidence type="ECO:0000313" key="3">
    <source>
        <dbReference type="Proteomes" id="UP000318288"/>
    </source>
</evidence>
<accession>A0A5C6FFP1</accession>
<sequence>MLENGEVQPAFRSATAPISGWPLRLMMGLVAIVPLTLIGVAANLTPDVDGLGTHQQLGLPPCTMRVVFGIRCPACGMTTAWSHFGRGQWPSGFSSNIAGFLLAALAVAFAPIAVRAAWTGRMPDRKIQNLATLALVMIGAIATAQWLVLVTLK</sequence>
<comment type="caution">
    <text evidence="2">The sequence shown here is derived from an EMBL/GenBank/DDBJ whole genome shotgun (WGS) entry which is preliminary data.</text>
</comment>
<dbReference type="OrthoDB" id="285957at2"/>
<keyword evidence="3" id="KW-1185">Reference proteome</keyword>
<dbReference type="InterPro" id="IPR021215">
    <property type="entry name" value="DUF2752"/>
</dbReference>
<dbReference type="RefSeq" id="WP_146456343.1">
    <property type="nucleotide sequence ID" value="NZ_SJPW01000002.1"/>
</dbReference>